<comment type="similarity">
    <text evidence="1">Belongs to the YggT family.</text>
</comment>
<dbReference type="KEGG" id="sva:SVA_3541"/>
<dbReference type="PANTHER" id="PTHR33219">
    <property type="entry name" value="YLMG HOMOLOG PROTEIN 2, CHLOROPLASTIC"/>
    <property type="match status" value="1"/>
</dbReference>
<sequence length="193" mass="21217">MSYFSQAGLYLIQVVFGFYILLVLLRFLFQLARADFYNPISQFIVTLTQPPLGFLRRIVPGIGGIDLASVVLLVALQAAELWLIHGLIQGVSINGAGLIVLAVARLLQLTVYVYIVAVLIRVILSWVNPYGTRHPVGELLNDLTDPLLVPARRLIPPISGLDLSPIAVFVLLQLTLILLVRPLEDAGIALMLR</sequence>
<feature type="transmembrane region" description="Helical" evidence="2">
    <location>
        <begin position="82"/>
        <end position="104"/>
    </location>
</feature>
<keyword evidence="4" id="KW-1185">Reference proteome</keyword>
<dbReference type="RefSeq" id="WP_096462410.1">
    <property type="nucleotide sequence ID" value="NZ_AP014936.1"/>
</dbReference>
<keyword evidence="2" id="KW-0812">Transmembrane</keyword>
<dbReference type="Pfam" id="PF02325">
    <property type="entry name" value="CCB3_YggT"/>
    <property type="match status" value="2"/>
</dbReference>
<keyword evidence="2" id="KW-0472">Membrane</keyword>
<name>A0A1B4VGT8_9GAMM</name>
<dbReference type="InterPro" id="IPR003425">
    <property type="entry name" value="CCB3/YggT"/>
</dbReference>
<dbReference type="Proteomes" id="UP000218899">
    <property type="component" value="Chromosome"/>
</dbReference>
<dbReference type="OrthoDB" id="9806665at2"/>
<dbReference type="PANTHER" id="PTHR33219:SF14">
    <property type="entry name" value="PROTEIN COFACTOR ASSEMBLY OF COMPLEX C SUBUNIT B CCB3, CHLOROPLASTIC-RELATED"/>
    <property type="match status" value="1"/>
</dbReference>
<proteinExistence type="inferred from homology"/>
<organism evidence="3 4">
    <name type="scientific">Sulfurifustis variabilis</name>
    <dbReference type="NCBI Taxonomy" id="1675686"/>
    <lineage>
        <taxon>Bacteria</taxon>
        <taxon>Pseudomonadati</taxon>
        <taxon>Pseudomonadota</taxon>
        <taxon>Gammaproteobacteria</taxon>
        <taxon>Acidiferrobacterales</taxon>
        <taxon>Acidiferrobacteraceae</taxon>
        <taxon>Sulfurifustis</taxon>
    </lineage>
</organism>
<accession>A0A1B4VGT8</accession>
<dbReference type="EMBL" id="AP014936">
    <property type="protein sequence ID" value="BAU50077.1"/>
    <property type="molecule type" value="Genomic_DNA"/>
</dbReference>
<reference evidence="3 4" key="1">
    <citation type="submission" date="2015-08" db="EMBL/GenBank/DDBJ databases">
        <title>Complete genome sequence of Sulfurifustis variabilis.</title>
        <authorList>
            <person name="Miura A."/>
            <person name="Kojima H."/>
            <person name="Fukui M."/>
        </authorList>
    </citation>
    <scope>NUCLEOTIDE SEQUENCE [LARGE SCALE GENOMIC DNA]</scope>
    <source>
        <strain evidence="4">skN76</strain>
    </source>
</reference>
<protein>
    <submittedName>
        <fullName evidence="3">Membrane protein</fullName>
    </submittedName>
</protein>
<evidence type="ECO:0000256" key="1">
    <source>
        <dbReference type="ARBA" id="ARBA00010894"/>
    </source>
</evidence>
<evidence type="ECO:0000313" key="3">
    <source>
        <dbReference type="EMBL" id="BAU50077.1"/>
    </source>
</evidence>
<feature type="transmembrane region" description="Helical" evidence="2">
    <location>
        <begin position="6"/>
        <end position="29"/>
    </location>
</feature>
<feature type="transmembrane region" description="Helical" evidence="2">
    <location>
        <begin position="163"/>
        <end position="183"/>
    </location>
</feature>
<gene>
    <name evidence="3" type="ORF">SVA_3541</name>
</gene>
<evidence type="ECO:0000313" key="4">
    <source>
        <dbReference type="Proteomes" id="UP000218899"/>
    </source>
</evidence>
<keyword evidence="2" id="KW-1133">Transmembrane helix</keyword>
<dbReference type="GO" id="GO:0016020">
    <property type="term" value="C:membrane"/>
    <property type="evidence" value="ECO:0007669"/>
    <property type="project" value="InterPro"/>
</dbReference>
<dbReference type="AlphaFoldDB" id="A0A1B4VGT8"/>
<evidence type="ECO:0000256" key="2">
    <source>
        <dbReference type="SAM" id="Phobius"/>
    </source>
</evidence>
<feature type="transmembrane region" description="Helical" evidence="2">
    <location>
        <begin position="111"/>
        <end position="131"/>
    </location>
</feature>